<dbReference type="EMBL" id="JBHRTK010000020">
    <property type="protein sequence ID" value="MFC3208247.1"/>
    <property type="molecule type" value="Genomic_DNA"/>
</dbReference>
<gene>
    <name evidence="2" type="ORF">ACFOHJ_18650</name>
</gene>
<feature type="domain" description="Glycosyl transferase family 25" evidence="1">
    <location>
        <begin position="27"/>
        <end position="178"/>
    </location>
</feature>
<evidence type="ECO:0000259" key="1">
    <source>
        <dbReference type="Pfam" id="PF01755"/>
    </source>
</evidence>
<accession>A0ABV7KG24</accession>
<organism evidence="2 3">
    <name type="scientific">Aquamicrobium soli</name>
    <dbReference type="NCBI Taxonomy" id="1811518"/>
    <lineage>
        <taxon>Bacteria</taxon>
        <taxon>Pseudomonadati</taxon>
        <taxon>Pseudomonadota</taxon>
        <taxon>Alphaproteobacteria</taxon>
        <taxon>Hyphomicrobiales</taxon>
        <taxon>Phyllobacteriaceae</taxon>
        <taxon>Aquamicrobium</taxon>
    </lineage>
</organism>
<proteinExistence type="predicted"/>
<name>A0ABV7KG24_9HYPH</name>
<dbReference type="Pfam" id="PF01755">
    <property type="entry name" value="Glyco_transf_25"/>
    <property type="match status" value="1"/>
</dbReference>
<keyword evidence="3" id="KW-1185">Reference proteome</keyword>
<evidence type="ECO:0000313" key="2">
    <source>
        <dbReference type="EMBL" id="MFC3208247.1"/>
    </source>
</evidence>
<sequence length="280" mass="32373">MSSPFSRAIEFPDLGVFVLTMESPNGPRRTHAFEELGRLGIPFDFIQGIDQGSAEIDHAYSRLLNWTRHKRSLTRGEISVYLGHRKIWREVMRRGTDFALIFEDDFKIRDDEQFLLAINDALSHQGVWSVVKFFDYNHKKVVETVKIGGTQLVGYKYPASGAVAYLIDRKAVQSLLRRRYLFRPIDEDFSHPWEFSIRVWSTSPNLVDEVSFRLGGSTLERDRWDLRHKKIIIRSVWGNFLQAGKFVRSLSYRWANAANVSAIVKSANTPVRDRLPPNDV</sequence>
<dbReference type="CDD" id="cd06532">
    <property type="entry name" value="Glyco_transf_25"/>
    <property type="match status" value="1"/>
</dbReference>
<dbReference type="RefSeq" id="WP_378223271.1">
    <property type="nucleotide sequence ID" value="NZ_JBHRTK010000020.1"/>
</dbReference>
<reference evidence="3" key="1">
    <citation type="journal article" date="2019" name="Int. J. Syst. Evol. Microbiol.">
        <title>The Global Catalogue of Microorganisms (GCM) 10K type strain sequencing project: providing services to taxonomists for standard genome sequencing and annotation.</title>
        <authorList>
            <consortium name="The Broad Institute Genomics Platform"/>
            <consortium name="The Broad Institute Genome Sequencing Center for Infectious Disease"/>
            <person name="Wu L."/>
            <person name="Ma J."/>
        </authorList>
    </citation>
    <scope>NUCLEOTIDE SEQUENCE [LARGE SCALE GENOMIC DNA]</scope>
    <source>
        <strain evidence="3">KCTC 52165</strain>
    </source>
</reference>
<comment type="caution">
    <text evidence="2">The sequence shown here is derived from an EMBL/GenBank/DDBJ whole genome shotgun (WGS) entry which is preliminary data.</text>
</comment>
<protein>
    <submittedName>
        <fullName evidence="2">Glycosyltransferase family 25 protein</fullName>
    </submittedName>
</protein>
<dbReference type="Proteomes" id="UP001595583">
    <property type="component" value="Unassembled WGS sequence"/>
</dbReference>
<evidence type="ECO:0000313" key="3">
    <source>
        <dbReference type="Proteomes" id="UP001595583"/>
    </source>
</evidence>
<dbReference type="InterPro" id="IPR002654">
    <property type="entry name" value="Glyco_trans_25"/>
</dbReference>